<sequence length="139" mass="15442">MHASGADLLRLGDRLSETPQARVLDIGCGAGHASFVAAQYVKEVVAYDLSERMPVTAGETADAHGYHHLTTQQGYAKNLPFSDAEFDMVISRYSAHRWHDVTGALREVRRVTLCQISGCKRWRHCGTLQLYRITARVNG</sequence>
<evidence type="ECO:0000259" key="4">
    <source>
        <dbReference type="Pfam" id="PF08241"/>
    </source>
</evidence>
<dbReference type="CDD" id="cd02440">
    <property type="entry name" value="AdoMet_MTases"/>
    <property type="match status" value="1"/>
</dbReference>
<comment type="caution">
    <text evidence="5">The sequence shown here is derived from an EMBL/GenBank/DDBJ whole genome shotgun (WGS) entry which is preliminary data.</text>
</comment>
<evidence type="ECO:0000256" key="1">
    <source>
        <dbReference type="ARBA" id="ARBA00008361"/>
    </source>
</evidence>
<dbReference type="Pfam" id="PF08241">
    <property type="entry name" value="Methyltransf_11"/>
    <property type="match status" value="1"/>
</dbReference>
<dbReference type="GO" id="GO:0008757">
    <property type="term" value="F:S-adenosylmethionine-dependent methyltransferase activity"/>
    <property type="evidence" value="ECO:0007669"/>
    <property type="project" value="InterPro"/>
</dbReference>
<gene>
    <name evidence="5" type="primary">yafE</name>
    <name evidence="5" type="ORF">BN437_0865</name>
</gene>
<dbReference type="EC" id="2.1.1.-" evidence="5"/>
<dbReference type="SUPFAM" id="SSF53335">
    <property type="entry name" value="S-adenosyl-L-methionine-dependent methyltransferases"/>
    <property type="match status" value="1"/>
</dbReference>
<feature type="domain" description="Methyltransferase type 11" evidence="4">
    <location>
        <begin position="24"/>
        <end position="112"/>
    </location>
</feature>
<dbReference type="EMBL" id="CAPB01000008">
    <property type="protein sequence ID" value="CCO92820.1"/>
    <property type="molecule type" value="Genomic_DNA"/>
</dbReference>
<evidence type="ECO:0000256" key="2">
    <source>
        <dbReference type="ARBA" id="ARBA00022603"/>
    </source>
</evidence>
<dbReference type="PANTHER" id="PTHR44942">
    <property type="entry name" value="METHYLTRANSF_11 DOMAIN-CONTAINING PROTEIN"/>
    <property type="match status" value="1"/>
</dbReference>
<dbReference type="PANTHER" id="PTHR44942:SF4">
    <property type="entry name" value="METHYLTRANSFERASE TYPE 11 DOMAIN-CONTAINING PROTEIN"/>
    <property type="match status" value="1"/>
</dbReference>
<evidence type="ECO:0000313" key="6">
    <source>
        <dbReference type="Proteomes" id="UP000013111"/>
    </source>
</evidence>
<accession>A0A831A1X0</accession>
<comment type="similarity">
    <text evidence="1">Belongs to the methyltransferase superfamily.</text>
</comment>
<dbReference type="InterPro" id="IPR013216">
    <property type="entry name" value="Methyltransf_11"/>
</dbReference>
<organism evidence="5 6">
    <name type="scientific">Erwinia amylovora NBRC 12687 = CFBP 1232</name>
    <dbReference type="NCBI Taxonomy" id="1219359"/>
    <lineage>
        <taxon>Bacteria</taxon>
        <taxon>Pseudomonadati</taxon>
        <taxon>Pseudomonadota</taxon>
        <taxon>Gammaproteobacteria</taxon>
        <taxon>Enterobacterales</taxon>
        <taxon>Erwiniaceae</taxon>
        <taxon>Erwinia</taxon>
    </lineage>
</organism>
<protein>
    <submittedName>
        <fullName evidence="5">Menaquinone biosynthesis methyltransferase ubiE</fullName>
        <ecNumber evidence="5">2.1.1.-</ecNumber>
    </submittedName>
</protein>
<dbReference type="Proteomes" id="UP000013111">
    <property type="component" value="Unassembled WGS sequence"/>
</dbReference>
<dbReference type="InterPro" id="IPR029063">
    <property type="entry name" value="SAM-dependent_MTases_sf"/>
</dbReference>
<keyword evidence="2 5" id="KW-0489">Methyltransferase</keyword>
<name>A0A831A1X0_ERWAM</name>
<reference evidence="5 6" key="2">
    <citation type="submission" date="2013-04" db="EMBL/GenBank/DDBJ databases">
        <title>Comparative genomics of 12 strains of Erwinia amylovora identifies a pan-genome with a large conserved core and provides insights into host specificity.</title>
        <authorList>
            <person name="Mann R.A."/>
            <person name="Smits T.H.M."/>
            <person name="Buehlmann A."/>
            <person name="Blom J."/>
            <person name="Goesmann A."/>
            <person name="Frey J.E."/>
            <person name="Plummer K.M."/>
            <person name="Beer S.V."/>
            <person name="Luck J."/>
            <person name="Duffy B."/>
            <person name="Rodoni B."/>
        </authorList>
    </citation>
    <scope>NUCLEOTIDE SEQUENCE [LARGE SCALE GENOMIC DNA]</scope>
    <source>
        <strain evidence="6">CFBP 1232</strain>
    </source>
</reference>
<reference evidence="5 6" key="1">
    <citation type="submission" date="2012-11" db="EMBL/GenBank/DDBJ databases">
        <authorList>
            <person name="Linke B."/>
        </authorList>
    </citation>
    <scope>NUCLEOTIDE SEQUENCE [LARGE SCALE GENOMIC DNA]</scope>
    <source>
        <strain evidence="6">CFBP 1232</strain>
    </source>
</reference>
<dbReference type="AlphaFoldDB" id="A0A831A1X0"/>
<proteinExistence type="inferred from homology"/>
<dbReference type="GO" id="GO:0032259">
    <property type="term" value="P:methylation"/>
    <property type="evidence" value="ECO:0007669"/>
    <property type="project" value="UniProtKB-KW"/>
</dbReference>
<keyword evidence="3 5" id="KW-0808">Transferase</keyword>
<evidence type="ECO:0000313" key="5">
    <source>
        <dbReference type="EMBL" id="CCO92820.1"/>
    </source>
</evidence>
<evidence type="ECO:0000256" key="3">
    <source>
        <dbReference type="ARBA" id="ARBA00022679"/>
    </source>
</evidence>
<dbReference type="InterPro" id="IPR051052">
    <property type="entry name" value="Diverse_substrate_MTase"/>
</dbReference>
<dbReference type="Gene3D" id="3.40.50.150">
    <property type="entry name" value="Vaccinia Virus protein VP39"/>
    <property type="match status" value="1"/>
</dbReference>